<evidence type="ECO:0000313" key="5">
    <source>
        <dbReference type="Proteomes" id="UP000289340"/>
    </source>
</evidence>
<evidence type="ECO:0000256" key="1">
    <source>
        <dbReference type="ARBA" id="ARBA00022679"/>
    </source>
</evidence>
<dbReference type="AlphaFoldDB" id="A0A0B2PHC2"/>
<dbReference type="Gramene" id="XM_028342113.1">
    <property type="protein sequence ID" value="XP_028197914.1"/>
    <property type="gene ID" value="LOC114382587"/>
</dbReference>
<sequence>MTTQPAAAATPLKVIQVCSVAPLQEPSLSTVVVPTSLTLTFFDLLWLRFPPVERLFFYSFPHPTSSFLHSLLPTLQHSLSLTLHHFLPFAGTLTWPSHSPKPIINYTPGDAVSFTVAESNQNFNNLTSRLCEASQRHRLIPHLTASHDKASVLALQVTVFPNAGFCIGITTHHAAFDGKSSTMFIKSWAYTCSNLIQNNNTPLFLLPQHLTPFFDRSVIRDPSGIAEAYVDAWQESSGPNNRSLKVWESFTEIPSDGCKGVFELTPSQIQKLKQHAKSKLMKTKDFSFSTFAVTCAYVLTCLVKAKQPEEDDVGFVFSVDCRSRLNPPIPATYFGNCVAGQKVVAVTKNLVGISDGFISALEGISEALNIVKGEGVLSGAETWVSLMLERGESVLRLFSIAGSPLFEVYGTDFGWGRPKKVDMTSIDGTGAFSLSESRDNSGGIEIGLMLCQREMEAFSTLFVGGHESF</sequence>
<keyword evidence="1 3" id="KW-0808">Transferase</keyword>
<accession>A0A0B2PHC2</accession>
<dbReference type="EMBL" id="QZWG01000013">
    <property type="protein sequence ID" value="RZB71014.1"/>
    <property type="molecule type" value="Genomic_DNA"/>
</dbReference>
<proteinExistence type="predicted"/>
<gene>
    <name evidence="4" type="ORF">D0Y65_035801</name>
    <name evidence="3" type="ORF">glysoja_031975</name>
</gene>
<dbReference type="Pfam" id="PF02458">
    <property type="entry name" value="Transferase"/>
    <property type="match status" value="1"/>
</dbReference>
<organism evidence="3">
    <name type="scientific">Glycine soja</name>
    <name type="common">Wild soybean</name>
    <dbReference type="NCBI Taxonomy" id="3848"/>
    <lineage>
        <taxon>Eukaryota</taxon>
        <taxon>Viridiplantae</taxon>
        <taxon>Streptophyta</taxon>
        <taxon>Embryophyta</taxon>
        <taxon>Tracheophyta</taxon>
        <taxon>Spermatophyta</taxon>
        <taxon>Magnoliopsida</taxon>
        <taxon>eudicotyledons</taxon>
        <taxon>Gunneridae</taxon>
        <taxon>Pentapetalae</taxon>
        <taxon>rosids</taxon>
        <taxon>fabids</taxon>
        <taxon>Fabales</taxon>
        <taxon>Fabaceae</taxon>
        <taxon>Papilionoideae</taxon>
        <taxon>50 kb inversion clade</taxon>
        <taxon>NPAAA clade</taxon>
        <taxon>indigoferoid/millettioid clade</taxon>
        <taxon>Phaseoleae</taxon>
        <taxon>Glycine</taxon>
        <taxon>Glycine subgen. Soja</taxon>
    </lineage>
</organism>
<dbReference type="InterPro" id="IPR051504">
    <property type="entry name" value="Plant_metabolite_acyltrans"/>
</dbReference>
<keyword evidence="2 3" id="KW-0012">Acyltransferase</keyword>
<keyword evidence="5" id="KW-1185">Reference proteome</keyword>
<dbReference type="Gene3D" id="3.30.559.10">
    <property type="entry name" value="Chloramphenicol acetyltransferase-like domain"/>
    <property type="match status" value="2"/>
</dbReference>
<reference evidence="4 5" key="2">
    <citation type="submission" date="2018-09" db="EMBL/GenBank/DDBJ databases">
        <title>A high-quality reference genome of wild soybean provides a powerful tool to mine soybean genomes.</title>
        <authorList>
            <person name="Xie M."/>
            <person name="Chung C.Y.L."/>
            <person name="Li M.-W."/>
            <person name="Wong F.-L."/>
            <person name="Chan T.-F."/>
            <person name="Lam H.-M."/>
        </authorList>
    </citation>
    <scope>NUCLEOTIDE SEQUENCE [LARGE SCALE GENOMIC DNA]</scope>
    <source>
        <strain evidence="5">cv. W05</strain>
        <tissue evidence="4">Hypocotyl of etiolated seedlings</tissue>
    </source>
</reference>
<dbReference type="EMBL" id="KN667267">
    <property type="protein sequence ID" value="KHN07114.1"/>
    <property type="molecule type" value="Genomic_DNA"/>
</dbReference>
<dbReference type="GO" id="GO:0047172">
    <property type="term" value="F:shikimate O-hydroxycinnamoyltransferase activity"/>
    <property type="evidence" value="ECO:0007669"/>
    <property type="project" value="UniProtKB-EC"/>
</dbReference>
<dbReference type="InterPro" id="IPR023213">
    <property type="entry name" value="CAT-like_dom_sf"/>
</dbReference>
<protein>
    <submittedName>
        <fullName evidence="3">Agmatine coumaroyltransferase</fullName>
        <ecNumber evidence="3">2.3.1.133</ecNumber>
    </submittedName>
    <submittedName>
        <fullName evidence="4">Phenolic glucoside malonyltransferase 1</fullName>
    </submittedName>
</protein>
<dbReference type="EC" id="2.3.1.133" evidence="3"/>
<dbReference type="PANTHER" id="PTHR31625">
    <property type="match status" value="1"/>
</dbReference>
<name>A0A0B2PHC2_GLYSO</name>
<evidence type="ECO:0000313" key="3">
    <source>
        <dbReference type="EMBL" id="KHN07114.1"/>
    </source>
</evidence>
<dbReference type="SUPFAM" id="SSF52777">
    <property type="entry name" value="CoA-dependent acyltransferases"/>
    <property type="match status" value="1"/>
</dbReference>
<reference evidence="3" key="1">
    <citation type="submission" date="2014-07" db="EMBL/GenBank/DDBJ databases">
        <title>Identification of a novel salt tolerance gene in wild soybean by whole-genome sequencing.</title>
        <authorList>
            <person name="Lam H.-M."/>
            <person name="Qi X."/>
            <person name="Li M.-W."/>
            <person name="Liu X."/>
            <person name="Xie M."/>
            <person name="Ni M."/>
            <person name="Xu X."/>
        </authorList>
    </citation>
    <scope>NUCLEOTIDE SEQUENCE [LARGE SCALE GENOMIC DNA]</scope>
    <source>
        <tissue evidence="3">Root</tissue>
    </source>
</reference>
<evidence type="ECO:0000313" key="4">
    <source>
        <dbReference type="EMBL" id="RZB71014.1"/>
    </source>
</evidence>
<dbReference type="Proteomes" id="UP000053555">
    <property type="component" value="Unassembled WGS sequence"/>
</dbReference>
<dbReference type="Proteomes" id="UP000289340">
    <property type="component" value="Chromosome 13"/>
</dbReference>
<evidence type="ECO:0000256" key="2">
    <source>
        <dbReference type="ARBA" id="ARBA00023315"/>
    </source>
</evidence>